<evidence type="ECO:0000256" key="1">
    <source>
        <dbReference type="SAM" id="MobiDB-lite"/>
    </source>
</evidence>
<dbReference type="SUPFAM" id="SSF51197">
    <property type="entry name" value="Clavaminate synthase-like"/>
    <property type="match status" value="1"/>
</dbReference>
<dbReference type="Proteomes" id="UP000266841">
    <property type="component" value="Unassembled WGS sequence"/>
</dbReference>
<proteinExistence type="predicted"/>
<protein>
    <submittedName>
        <fullName evidence="2">Uncharacterized protein</fullName>
    </submittedName>
</protein>
<evidence type="ECO:0000313" key="2">
    <source>
        <dbReference type="EMBL" id="EJK63622.1"/>
    </source>
</evidence>
<sequence>MDAKATSAWIPPGENEVNKLQEKIKEEYHSKRAAASSNSPETCFACQQLLIGGKKLARVALLASSPFSCLDESTNQDGTRVINYICKDCMREACAKKFGDVDVGAAVGQGLGCQGGQGDSRSAKRFRTADSSSLQSPGRAGGGDEGQGDHGHGSQEGCGGDDGGDGGGHSSSGGPSLWPWWEHLIGFLNSKEHTKYRAHAVLQWEFRTFGYVVVEGTDLQGRLTQTDFRKPSVFADLMKVLSGSPGDLKKGSLYPDDPTCALKDRKWQLSQCKNIADLINGKIDGKEGKVLPLRRTELGLQHDMGQQGRLKLKGKKDEECPFKTPFIYANPILADVINSRLAWLNLRHEAYVLKLESLDRRRKDLNESDPKRLDLEEEQHNTRLDAGNIRTAIDMLHSNDQLGLESFSVLYRKPSNSERPHPQEVHTDSFGNVIHVVIPIIDSGSSYQLVLCPMSQLVVGTSRDQPGLLDKYSLGNTVVPLELKPGQICFFLSAVAHGGGATNQSCNLNYHMKDHYFGSINNDLAQEIRNRRVSDVAFHFDLSDKSIIGSEGQRAAELEAGGIKQGRLDFMAMEDPDRPEIVGKILEKMTHNQSNLASCMEGKQPCQPWMESAYRFEKDLPTFLYHTRQEIQNILRSLDHRPSSDMIDIMAGPSVSEMLSKEKPRSSLRLNSKPGVDFLK</sequence>
<dbReference type="EMBL" id="AGNL01018122">
    <property type="protein sequence ID" value="EJK63622.1"/>
    <property type="molecule type" value="Genomic_DNA"/>
</dbReference>
<feature type="compositionally biased region" description="Gly residues" evidence="1">
    <location>
        <begin position="154"/>
        <end position="171"/>
    </location>
</feature>
<keyword evidence="3" id="KW-1185">Reference proteome</keyword>
<evidence type="ECO:0000313" key="3">
    <source>
        <dbReference type="Proteomes" id="UP000266841"/>
    </source>
</evidence>
<comment type="caution">
    <text evidence="2">The sequence shown here is derived from an EMBL/GenBank/DDBJ whole genome shotgun (WGS) entry which is preliminary data.</text>
</comment>
<gene>
    <name evidence="2" type="ORF">THAOC_15710</name>
</gene>
<accession>K0SZK2</accession>
<name>K0SZK2_THAOC</name>
<organism evidence="2 3">
    <name type="scientific">Thalassiosira oceanica</name>
    <name type="common">Marine diatom</name>
    <dbReference type="NCBI Taxonomy" id="159749"/>
    <lineage>
        <taxon>Eukaryota</taxon>
        <taxon>Sar</taxon>
        <taxon>Stramenopiles</taxon>
        <taxon>Ochrophyta</taxon>
        <taxon>Bacillariophyta</taxon>
        <taxon>Coscinodiscophyceae</taxon>
        <taxon>Thalassiosirophycidae</taxon>
        <taxon>Thalassiosirales</taxon>
        <taxon>Thalassiosiraceae</taxon>
        <taxon>Thalassiosira</taxon>
    </lineage>
</organism>
<dbReference type="AlphaFoldDB" id="K0SZK2"/>
<reference evidence="2 3" key="1">
    <citation type="journal article" date="2012" name="Genome Biol.">
        <title>Genome and low-iron response of an oceanic diatom adapted to chronic iron limitation.</title>
        <authorList>
            <person name="Lommer M."/>
            <person name="Specht M."/>
            <person name="Roy A.S."/>
            <person name="Kraemer L."/>
            <person name="Andreson R."/>
            <person name="Gutowska M.A."/>
            <person name="Wolf J."/>
            <person name="Bergner S.V."/>
            <person name="Schilhabel M.B."/>
            <person name="Klostermeier U.C."/>
            <person name="Beiko R.G."/>
            <person name="Rosenstiel P."/>
            <person name="Hippler M."/>
            <person name="Laroche J."/>
        </authorList>
    </citation>
    <scope>NUCLEOTIDE SEQUENCE [LARGE SCALE GENOMIC DNA]</scope>
    <source>
        <strain evidence="2 3">CCMP1005</strain>
    </source>
</reference>
<feature type="region of interest" description="Disordered" evidence="1">
    <location>
        <begin position="658"/>
        <end position="680"/>
    </location>
</feature>
<feature type="region of interest" description="Disordered" evidence="1">
    <location>
        <begin position="113"/>
        <end position="173"/>
    </location>
</feature>